<proteinExistence type="predicted"/>
<reference evidence="1 2" key="1">
    <citation type="submission" date="2017-05" db="EMBL/GenBank/DDBJ databases">
        <title>Complete and WGS of Bordetella genogroups.</title>
        <authorList>
            <person name="Spilker T."/>
            <person name="LiPuma J."/>
        </authorList>
    </citation>
    <scope>NUCLEOTIDE SEQUENCE [LARGE SCALE GENOMIC DNA]</scope>
    <source>
        <strain evidence="1 2">AU17610</strain>
    </source>
</reference>
<sequence>MDAKQTAWATDRAPRARVLYCGFELNADGNQAARGLILNARHGIGLHELGKTLEAYMVPVEPWKGVKAEQAARAAAEDALWRAEQAGVLRKSHRGMTGAQVWKRVK</sequence>
<dbReference type="Proteomes" id="UP000217005">
    <property type="component" value="Unassembled WGS sequence"/>
</dbReference>
<protein>
    <submittedName>
        <fullName evidence="1">Uncharacterized protein</fullName>
    </submittedName>
</protein>
<accession>A0A261SGM3</accession>
<comment type="caution">
    <text evidence="1">The sequence shown here is derived from an EMBL/GenBank/DDBJ whole genome shotgun (WGS) entry which is preliminary data.</text>
</comment>
<evidence type="ECO:0000313" key="2">
    <source>
        <dbReference type="Proteomes" id="UP000217005"/>
    </source>
</evidence>
<dbReference type="EMBL" id="NEVL01000003">
    <property type="protein sequence ID" value="OZI36305.1"/>
    <property type="molecule type" value="Genomic_DNA"/>
</dbReference>
<evidence type="ECO:0000313" key="1">
    <source>
        <dbReference type="EMBL" id="OZI36305.1"/>
    </source>
</evidence>
<name>A0A261SGM3_9BORD</name>
<dbReference type="AlphaFoldDB" id="A0A261SGM3"/>
<gene>
    <name evidence="1" type="ORF">CEG14_14940</name>
</gene>
<organism evidence="1 2">
    <name type="scientific">Bordetella genomosp. 1</name>
    <dbReference type="NCBI Taxonomy" id="1395607"/>
    <lineage>
        <taxon>Bacteria</taxon>
        <taxon>Pseudomonadati</taxon>
        <taxon>Pseudomonadota</taxon>
        <taxon>Betaproteobacteria</taxon>
        <taxon>Burkholderiales</taxon>
        <taxon>Alcaligenaceae</taxon>
        <taxon>Bordetella</taxon>
    </lineage>
</organism>